<dbReference type="PANTHER" id="PTHR40069">
    <property type="entry name" value="YWBE PROTEIN"/>
    <property type="match status" value="1"/>
</dbReference>
<dbReference type="RefSeq" id="WP_013386130.1">
    <property type="nucleotide sequence ID" value="NC_014628.2"/>
</dbReference>
<dbReference type="NCBIfam" id="TIGR03833">
    <property type="entry name" value="YwbE family protein"/>
    <property type="match status" value="1"/>
</dbReference>
<proteinExistence type="predicted"/>
<reference evidence="1" key="2">
    <citation type="submission" date="2015-03" db="EMBL/GenBank/DDBJ databases">
        <authorList>
            <person name="Du B."/>
            <person name="Hou X."/>
            <person name="Ma M."/>
            <person name="Wang C."/>
            <person name="Ding Y."/>
            <person name="Li L."/>
            <person name="Shen D."/>
            <person name="Jiang X."/>
            <person name="Guan D."/>
            <person name="Cao F."/>
            <person name="Chen H."/>
            <person name="Feng R."/>
            <person name="Wang X."/>
            <person name="Ge Y."/>
            <person name="Yao L."/>
            <person name="Bing X."/>
            <person name="Yang X."/>
            <person name="Li J."/>
        </authorList>
    </citation>
    <scope>NUCLEOTIDE SEQUENCE</scope>
    <source>
        <strain evidence="1">SC2</strain>
        <plasmid evidence="1">pSC2</plasmid>
    </source>
</reference>
<keyword evidence="1" id="KW-0614">Plasmid</keyword>
<accession>E3EK07</accession>
<dbReference type="Pfam" id="PF09962">
    <property type="entry name" value="DUF2196"/>
    <property type="match status" value="1"/>
</dbReference>
<dbReference type="AlphaFoldDB" id="E3EK07"/>
<dbReference type="InterPro" id="IPR019240">
    <property type="entry name" value="DUF2196"/>
</dbReference>
<dbReference type="KEGG" id="ppm:PPSC2_26585"/>
<gene>
    <name evidence="1" type="ORF">PPSC2_26585</name>
</gene>
<dbReference type="HOGENOM" id="CLU_1500675_0_0_9"/>
<evidence type="ECO:0000313" key="2">
    <source>
        <dbReference type="Proteomes" id="UP000006868"/>
    </source>
</evidence>
<dbReference type="PATRIC" id="fig|886882.15.peg.5608"/>
<dbReference type="Proteomes" id="UP000006868">
    <property type="component" value="Plasmid pSC2"/>
</dbReference>
<dbReference type="PANTHER" id="PTHR40069:SF1">
    <property type="entry name" value="YWBE PROTEIN"/>
    <property type="match status" value="1"/>
</dbReference>
<dbReference type="EMBL" id="CP002214">
    <property type="protein sequence ID" value="ADO59716.1"/>
    <property type="molecule type" value="Genomic_DNA"/>
</dbReference>
<name>E3EK07_PAEPS</name>
<reference evidence="1" key="1">
    <citation type="journal article" date="2011" name="J. Bacteriol.">
        <title>Complete genome sequence of Paenibacillus polymyxa SC2, a strain of plant growth-promoting Rhizobacterium with broad-spectrum antimicrobial activity.</title>
        <authorList>
            <person name="Ma M."/>
            <person name="Wang C."/>
            <person name="Ding Y."/>
            <person name="Li L."/>
            <person name="Shen D."/>
            <person name="Jiang X."/>
            <person name="Guan D."/>
            <person name="Cao F."/>
            <person name="Chen H."/>
            <person name="Feng R."/>
            <person name="Wang X."/>
            <person name="Ge Y."/>
            <person name="Yao L."/>
            <person name="Bing X."/>
            <person name="Yang X."/>
            <person name="Li J."/>
            <person name="Du B."/>
        </authorList>
    </citation>
    <scope>NUCLEOTIDE SEQUENCE [LARGE SCALE GENOMIC DNA]</scope>
    <source>
        <strain evidence="1">SC2</strain>
    </source>
</reference>
<evidence type="ECO:0000313" key="1">
    <source>
        <dbReference type="EMBL" id="ADO59716.1"/>
    </source>
</evidence>
<organism evidence="1 2">
    <name type="scientific">Paenibacillus polymyxa (strain SC2)</name>
    <name type="common">Bacillus polymyxa</name>
    <dbReference type="NCBI Taxonomy" id="886882"/>
    <lineage>
        <taxon>Bacteria</taxon>
        <taxon>Bacillati</taxon>
        <taxon>Bacillota</taxon>
        <taxon>Bacilli</taxon>
        <taxon>Bacillales</taxon>
        <taxon>Paenibacillaceae</taxon>
        <taxon>Paenibacillus</taxon>
    </lineage>
</organism>
<protein>
    <submittedName>
        <fullName evidence="1">Uncharacterized protein</fullName>
    </submittedName>
</protein>
<dbReference type="eggNOG" id="COG4895">
    <property type="taxonomic scope" value="Bacteria"/>
</dbReference>
<sequence length="184" mass="21860">MLDGTVRKNIKIGMLVDIVKKKDQPTGNLTRGYVQRLLTNSPNHHRGIKVELTNGDIGRVQRILTKDDIRIENFKFYNHFFFLNKIFSIWDASQNHYLIIDYNNVSNGTREKTSFVFDTFEGACAFLKGTKYDSKDYPIREINRRKLIFDNFNKIGTEFVRINKDRKLSMDKLKEWECYFKNMR</sequence>
<geneLocation type="plasmid" evidence="1 2">
    <name>pSC2</name>
</geneLocation>